<evidence type="ECO:0000313" key="12">
    <source>
        <dbReference type="EMBL" id="KAJ7328185.1"/>
    </source>
</evidence>
<dbReference type="GO" id="GO:0005923">
    <property type="term" value="C:bicellular tight junction"/>
    <property type="evidence" value="ECO:0007669"/>
    <property type="project" value="UniProtKB-SubCell"/>
</dbReference>
<reference evidence="12" key="1">
    <citation type="submission" date="2023-01" db="EMBL/GenBank/DDBJ databases">
        <title>Genome assembly of the deep-sea coral Lophelia pertusa.</title>
        <authorList>
            <person name="Herrera S."/>
            <person name="Cordes E."/>
        </authorList>
    </citation>
    <scope>NUCLEOTIDE SEQUENCE</scope>
    <source>
        <strain evidence="12">USNM1676648</strain>
        <tissue evidence="12">Polyp</tissue>
    </source>
</reference>
<name>A0A9W9YA14_9CNID</name>
<feature type="region of interest" description="Disordered" evidence="9">
    <location>
        <begin position="280"/>
        <end position="312"/>
    </location>
</feature>
<evidence type="ECO:0000259" key="10">
    <source>
        <dbReference type="PROSITE" id="PS50106"/>
    </source>
</evidence>
<evidence type="ECO:0000259" key="11">
    <source>
        <dbReference type="PROSITE" id="PS51022"/>
    </source>
</evidence>
<dbReference type="CDD" id="cd06689">
    <property type="entry name" value="PDZ1_MUPP1-like"/>
    <property type="match status" value="1"/>
</dbReference>
<evidence type="ECO:0000256" key="2">
    <source>
        <dbReference type="ARBA" id="ARBA00004435"/>
    </source>
</evidence>
<evidence type="ECO:0000256" key="4">
    <source>
        <dbReference type="ARBA" id="ARBA00022475"/>
    </source>
</evidence>
<dbReference type="Gene3D" id="1.10.287.650">
    <property type="entry name" value="L27 domain"/>
    <property type="match status" value="1"/>
</dbReference>
<dbReference type="PANTHER" id="PTHR19964">
    <property type="entry name" value="MULTIPLE PDZ DOMAIN PROTEIN"/>
    <property type="match status" value="1"/>
</dbReference>
<feature type="non-terminal residue" evidence="12">
    <location>
        <position position="446"/>
    </location>
</feature>
<evidence type="ECO:0000256" key="1">
    <source>
        <dbReference type="ARBA" id="ARBA00004221"/>
    </source>
</evidence>
<dbReference type="InterPro" id="IPR036034">
    <property type="entry name" value="PDZ_sf"/>
</dbReference>
<dbReference type="GO" id="GO:0016324">
    <property type="term" value="C:apical plasma membrane"/>
    <property type="evidence" value="ECO:0007669"/>
    <property type="project" value="UniProtKB-SubCell"/>
</dbReference>
<dbReference type="EMBL" id="MU827797">
    <property type="protein sequence ID" value="KAJ7328185.1"/>
    <property type="molecule type" value="Genomic_DNA"/>
</dbReference>
<feature type="compositionally biased region" description="Polar residues" evidence="9">
    <location>
        <begin position="280"/>
        <end position="298"/>
    </location>
</feature>
<keyword evidence="6" id="KW-0677">Repeat</keyword>
<gene>
    <name evidence="12" type="ORF">OS493_025059</name>
</gene>
<evidence type="ECO:0000256" key="6">
    <source>
        <dbReference type="ARBA" id="ARBA00022737"/>
    </source>
</evidence>
<comment type="caution">
    <text evidence="12">The sequence shown here is derived from an EMBL/GenBank/DDBJ whole genome shotgun (WGS) entry which is preliminary data.</text>
</comment>
<dbReference type="InterPro" id="IPR004172">
    <property type="entry name" value="L27_dom"/>
</dbReference>
<dbReference type="SUPFAM" id="SSF101288">
    <property type="entry name" value="L27 domain"/>
    <property type="match status" value="1"/>
</dbReference>
<comment type="subcellular location">
    <subcellularLocation>
        <location evidence="1">Apical cell membrane</location>
    </subcellularLocation>
    <subcellularLocation>
        <location evidence="2">Cell junction</location>
        <location evidence="2">Tight junction</location>
    </subcellularLocation>
</comment>
<dbReference type="PANTHER" id="PTHR19964:SF92">
    <property type="entry name" value="PATJ HOMOLOG"/>
    <property type="match status" value="1"/>
</dbReference>
<dbReference type="Gene3D" id="2.30.42.10">
    <property type="match status" value="2"/>
</dbReference>
<dbReference type="CDD" id="cd06667">
    <property type="entry name" value="PDZ2_MUPP1-like"/>
    <property type="match status" value="1"/>
</dbReference>
<evidence type="ECO:0000256" key="9">
    <source>
        <dbReference type="SAM" id="MobiDB-lite"/>
    </source>
</evidence>
<feature type="compositionally biased region" description="Low complexity" evidence="9">
    <location>
        <begin position="299"/>
        <end position="309"/>
    </location>
</feature>
<dbReference type="SUPFAM" id="SSF50156">
    <property type="entry name" value="PDZ domain-like"/>
    <property type="match status" value="2"/>
</dbReference>
<sequence length="446" mass="48074">MPILSDTTRAVEILDGFQKKLKSQGDTDNDEELERIKQMLESPLFRQLLVIQQSVKDLNKQLQHSPVQDFEFSHTGELVFPHHSASEGEETAIRNEPASTAGVFHQERENFEPAPVASSGQSEDWIDAQPSSYATAYASPDLPVDVLELPGDNRDQVAAELKKSKFAKNEDFQKGIETLAQSREIETVKLMKPEQGGLGFSVVGLKSENRGELGIFIQEIQAEGVAGSDGRLQESDQILAIDGKQLDSGVSHQQAIGVLQQTNGEVELIVARGGIPRSRNLSRTTSGASSMLSRTPSDVSSVSHTSVTVPAGDGENLRHIETVELHNDGSGLGFGIVGGRSTGVIVKTILPGGVADRDGRLRSGDHILQIGEVNVGGMGSEQVAQVLRKVGQHVKLVIARLVTDESNVDAASKEEETRDVETFDVELIKDSRGLGITIAGYVEQSS</sequence>
<evidence type="ECO:0000256" key="5">
    <source>
        <dbReference type="ARBA" id="ARBA00022553"/>
    </source>
</evidence>
<evidence type="ECO:0000313" key="13">
    <source>
        <dbReference type="Proteomes" id="UP001163046"/>
    </source>
</evidence>
<keyword evidence="13" id="KW-1185">Reference proteome</keyword>
<dbReference type="InterPro" id="IPR051342">
    <property type="entry name" value="PDZ_scaffold"/>
</dbReference>
<dbReference type="AlphaFoldDB" id="A0A9W9YA14"/>
<dbReference type="OrthoDB" id="6022711at2759"/>
<feature type="domain" description="L27" evidence="11">
    <location>
        <begin position="3"/>
        <end position="63"/>
    </location>
</feature>
<feature type="domain" description="PDZ" evidence="10">
    <location>
        <begin position="322"/>
        <end position="402"/>
    </location>
</feature>
<dbReference type="Pfam" id="PF00595">
    <property type="entry name" value="PDZ"/>
    <property type="match status" value="2"/>
</dbReference>
<dbReference type="SMART" id="SM00569">
    <property type="entry name" value="L27"/>
    <property type="match status" value="1"/>
</dbReference>
<evidence type="ECO:0000256" key="7">
    <source>
        <dbReference type="ARBA" id="ARBA00022949"/>
    </source>
</evidence>
<dbReference type="PROSITE" id="PS51022">
    <property type="entry name" value="L27"/>
    <property type="match status" value="1"/>
</dbReference>
<dbReference type="InterPro" id="IPR001478">
    <property type="entry name" value="PDZ"/>
</dbReference>
<dbReference type="InterPro" id="IPR036892">
    <property type="entry name" value="L27_dom_sf"/>
</dbReference>
<keyword evidence="4" id="KW-1003">Cell membrane</keyword>
<dbReference type="InterPro" id="IPR015132">
    <property type="entry name" value="L27_2"/>
</dbReference>
<keyword evidence="3" id="KW-0796">Tight junction</keyword>
<dbReference type="FunFam" id="2.30.42.10:FF:000125">
    <property type="entry name" value="PATJ, crumbs cell polarity complex component"/>
    <property type="match status" value="1"/>
</dbReference>
<evidence type="ECO:0000256" key="8">
    <source>
        <dbReference type="ARBA" id="ARBA00023136"/>
    </source>
</evidence>
<dbReference type="Proteomes" id="UP001163046">
    <property type="component" value="Unassembled WGS sequence"/>
</dbReference>
<dbReference type="PROSITE" id="PS50106">
    <property type="entry name" value="PDZ"/>
    <property type="match status" value="2"/>
</dbReference>
<organism evidence="12 13">
    <name type="scientific">Desmophyllum pertusum</name>
    <dbReference type="NCBI Taxonomy" id="174260"/>
    <lineage>
        <taxon>Eukaryota</taxon>
        <taxon>Metazoa</taxon>
        <taxon>Cnidaria</taxon>
        <taxon>Anthozoa</taxon>
        <taxon>Hexacorallia</taxon>
        <taxon>Scleractinia</taxon>
        <taxon>Caryophylliina</taxon>
        <taxon>Caryophylliidae</taxon>
        <taxon>Desmophyllum</taxon>
    </lineage>
</organism>
<protein>
    <submittedName>
        <fullName evidence="12">Uncharacterized protein</fullName>
    </submittedName>
</protein>
<feature type="domain" description="PDZ" evidence="10">
    <location>
        <begin position="187"/>
        <end position="274"/>
    </location>
</feature>
<dbReference type="SMART" id="SM00228">
    <property type="entry name" value="PDZ"/>
    <property type="match status" value="2"/>
</dbReference>
<evidence type="ECO:0000256" key="3">
    <source>
        <dbReference type="ARBA" id="ARBA00022427"/>
    </source>
</evidence>
<keyword evidence="8" id="KW-0472">Membrane</keyword>
<keyword evidence="7" id="KW-0965">Cell junction</keyword>
<keyword evidence="5" id="KW-0597">Phosphoprotein</keyword>
<proteinExistence type="predicted"/>
<dbReference type="Pfam" id="PF09045">
    <property type="entry name" value="L27_2"/>
    <property type="match status" value="1"/>
</dbReference>
<accession>A0A9W9YA14</accession>